<evidence type="ECO:0008006" key="3">
    <source>
        <dbReference type="Google" id="ProtNLM"/>
    </source>
</evidence>
<sequence length="945" mass="95461">MLGPVYNATCAPIEATCRTAAKYNGDNNAKCLGTVRCQGDACPDWEGVACFWLGKSDNWKVCGSPLCTAGGAPKFGRADAPSQCVFGGFKGTATKSGYTYVQLSPDFDNQNKCKIKGYDLTGGNGQCSTCVAKCCAATGRCPRSSCKANSLGTEERNCPNSSRCPVGTKDGYTATCEPHEPKCLTNGGTNCFGWVKCTGKACPDFEGMICIYSGASTNWKLCADRTCPTSPDMPASADDKCDPIEMALQAGDGVDDRTAAFCEYKNWRTGGANPLTGYKGRCKNADSTKCHGNCDISTGLCPSSSCIANALGDENLNCPRSARCPVRRNGAVCDTSVYGGGTCTGPHCLGQVKCAAATPCPDYQGMDCVMDGGSDNFKLCFSTGCFTGGGKTTQSPAAVRVQAQATVTVASGATCSTALPPLGSLGGEAFLAALAATLNVYKDRIENAKCSGDDADFLDTVVVPPGKGTCSCKDVRTLLDDANLALSDQTEQPYDTETSLAIPLDEAQACLEQINTAGKLTSAGGVADDQTTCPATEPGIEPSDPFIPAPGALPGGGNQGATISATDDAYTCGYNGQLTTAAGSLTGNDASSLAGALTIISNTQPSVGTVVVKPDGSFVYTPPAGFSGAATFTYTVQDTGGNKATATVTILVPAPPTPPPAAGQVTATADLYTCAYNGQLTTAAGSLLGNDASSLGGPLTVVGSSQPTVGTLTVNPDGSFTYQPPAGYSGTVTFTYTVRDAAGNLATATATVAIVVPPPPPGGNPAPAVTATNDFYTCPYNGALNTLASGSVLSNDVQSSGGILTVASNTNPAHGTVVMQPDGSFVYTPNAGFNGTDTFTYTAKSAAGDTATATVTINVPAQPNPAPAVGVVTAGSDAYNCTYNGSLTTAAGSLLANDASSLGGALTVVSNTQPSVGTVVVNADGSFVFTPPGGFSGNATFTPAW</sequence>
<protein>
    <recommendedName>
        <fullName evidence="3">Tandem-95 repeat protein</fullName>
    </recommendedName>
</protein>
<dbReference type="EMBL" id="KK101186">
    <property type="protein sequence ID" value="KIZ01835.1"/>
    <property type="molecule type" value="Genomic_DNA"/>
</dbReference>
<dbReference type="Gene3D" id="2.60.40.3440">
    <property type="match status" value="4"/>
</dbReference>
<keyword evidence="2" id="KW-1185">Reference proteome</keyword>
<proteinExistence type="predicted"/>
<accession>A0A0D2MFB5</accession>
<evidence type="ECO:0000313" key="1">
    <source>
        <dbReference type="EMBL" id="KIZ01835.1"/>
    </source>
</evidence>
<name>A0A0D2MFB5_9CHLO</name>
<gene>
    <name evidence="1" type="ORF">MNEG_6122</name>
</gene>
<organism evidence="1 2">
    <name type="scientific">Monoraphidium neglectum</name>
    <dbReference type="NCBI Taxonomy" id="145388"/>
    <lineage>
        <taxon>Eukaryota</taxon>
        <taxon>Viridiplantae</taxon>
        <taxon>Chlorophyta</taxon>
        <taxon>core chlorophytes</taxon>
        <taxon>Chlorophyceae</taxon>
        <taxon>CS clade</taxon>
        <taxon>Sphaeropleales</taxon>
        <taxon>Selenastraceae</taxon>
        <taxon>Monoraphidium</taxon>
    </lineage>
</organism>
<dbReference type="Pfam" id="PF17963">
    <property type="entry name" value="Big_9"/>
    <property type="match status" value="4"/>
</dbReference>
<dbReference type="AlphaFoldDB" id="A0A0D2MFB5"/>
<dbReference type="RefSeq" id="XP_013900854.1">
    <property type="nucleotide sequence ID" value="XM_014045400.1"/>
</dbReference>
<dbReference type="NCBIfam" id="NF012211">
    <property type="entry name" value="tand_rpt_95"/>
    <property type="match status" value="3"/>
</dbReference>
<reference evidence="1 2" key="1">
    <citation type="journal article" date="2013" name="BMC Genomics">
        <title>Reconstruction of the lipid metabolism for the microalga Monoraphidium neglectum from its genome sequence reveals characteristics suitable for biofuel production.</title>
        <authorList>
            <person name="Bogen C."/>
            <person name="Al-Dilaimi A."/>
            <person name="Albersmeier A."/>
            <person name="Wichmann J."/>
            <person name="Grundmann M."/>
            <person name="Rupp O."/>
            <person name="Lauersen K.J."/>
            <person name="Blifernez-Klassen O."/>
            <person name="Kalinowski J."/>
            <person name="Goesmann A."/>
            <person name="Mussgnug J.H."/>
            <person name="Kruse O."/>
        </authorList>
    </citation>
    <scope>NUCLEOTIDE SEQUENCE [LARGE SCALE GENOMIC DNA]</scope>
    <source>
        <strain evidence="1 2">SAG 48.87</strain>
    </source>
</reference>
<dbReference type="KEGG" id="mng:MNEG_6122"/>
<dbReference type="Proteomes" id="UP000054498">
    <property type="component" value="Unassembled WGS sequence"/>
</dbReference>
<dbReference type="OrthoDB" id="561897at2759"/>
<evidence type="ECO:0000313" key="2">
    <source>
        <dbReference type="Proteomes" id="UP000054498"/>
    </source>
</evidence>
<dbReference type="GeneID" id="25738998"/>